<evidence type="ECO:0000256" key="1">
    <source>
        <dbReference type="ARBA" id="ARBA00022527"/>
    </source>
</evidence>
<dbReference type="OrthoDB" id="8778461at2"/>
<reference evidence="3 4" key="1">
    <citation type="submission" date="2019-11" db="EMBL/GenBank/DDBJ databases">
        <title>Type strains purchased from KCTC, JCM and DSMZ.</title>
        <authorList>
            <person name="Lu H."/>
        </authorList>
    </citation>
    <scope>NUCLEOTIDE SEQUENCE [LARGE SCALE GENOMIC DNA]</scope>
    <source>
        <strain evidence="3 4">KCTC 22382</strain>
    </source>
</reference>
<comment type="caution">
    <text evidence="3">The sequence shown here is derived from an EMBL/GenBank/DDBJ whole genome shotgun (WGS) entry which is preliminary data.</text>
</comment>
<dbReference type="InterPro" id="IPR036890">
    <property type="entry name" value="HATPase_C_sf"/>
</dbReference>
<dbReference type="InterPro" id="IPR003594">
    <property type="entry name" value="HATPase_dom"/>
</dbReference>
<dbReference type="GO" id="GO:0004674">
    <property type="term" value="F:protein serine/threonine kinase activity"/>
    <property type="evidence" value="ECO:0007669"/>
    <property type="project" value="UniProtKB-KW"/>
</dbReference>
<keyword evidence="1" id="KW-0723">Serine/threonine-protein kinase</keyword>
<dbReference type="EMBL" id="WNKY01000001">
    <property type="protein sequence ID" value="MTV36456.1"/>
    <property type="molecule type" value="Genomic_DNA"/>
</dbReference>
<dbReference type="Proteomes" id="UP000475582">
    <property type="component" value="Unassembled WGS sequence"/>
</dbReference>
<evidence type="ECO:0000259" key="2">
    <source>
        <dbReference type="Pfam" id="PF13581"/>
    </source>
</evidence>
<feature type="domain" description="Histidine kinase/HSP90-like ATPase" evidence="2">
    <location>
        <begin position="14"/>
        <end position="137"/>
    </location>
</feature>
<name>A0A6L6PBJ6_9BURK</name>
<keyword evidence="3" id="KW-0547">Nucleotide-binding</keyword>
<keyword evidence="1" id="KW-0808">Transferase</keyword>
<evidence type="ECO:0000313" key="3">
    <source>
        <dbReference type="EMBL" id="MTV36456.1"/>
    </source>
</evidence>
<accession>A0A6L6PBJ6</accession>
<proteinExistence type="predicted"/>
<keyword evidence="3" id="KW-0067">ATP-binding</keyword>
<dbReference type="Gene3D" id="3.30.565.10">
    <property type="entry name" value="Histidine kinase-like ATPase, C-terminal domain"/>
    <property type="match status" value="1"/>
</dbReference>
<dbReference type="PANTHER" id="PTHR35526">
    <property type="entry name" value="ANTI-SIGMA-F FACTOR RSBW-RELATED"/>
    <property type="match status" value="1"/>
</dbReference>
<organism evidence="3 4">
    <name type="scientific">Duganella radicis</name>
    <dbReference type="NCBI Taxonomy" id="551988"/>
    <lineage>
        <taxon>Bacteria</taxon>
        <taxon>Pseudomonadati</taxon>
        <taxon>Pseudomonadota</taxon>
        <taxon>Betaproteobacteria</taxon>
        <taxon>Burkholderiales</taxon>
        <taxon>Oxalobacteraceae</taxon>
        <taxon>Telluria group</taxon>
        <taxon>Duganella</taxon>
    </lineage>
</organism>
<dbReference type="Pfam" id="PF13581">
    <property type="entry name" value="HATPase_c_2"/>
    <property type="match status" value="1"/>
</dbReference>
<gene>
    <name evidence="3" type="ORF">GM676_02520</name>
</gene>
<protein>
    <submittedName>
        <fullName evidence="3">ATP-binding protein</fullName>
    </submittedName>
</protein>
<dbReference type="CDD" id="cd16936">
    <property type="entry name" value="HATPase_RsbW-like"/>
    <property type="match status" value="1"/>
</dbReference>
<dbReference type="GO" id="GO:0005524">
    <property type="term" value="F:ATP binding"/>
    <property type="evidence" value="ECO:0007669"/>
    <property type="project" value="UniProtKB-KW"/>
</dbReference>
<dbReference type="InterPro" id="IPR050267">
    <property type="entry name" value="Anti-sigma-factor_SerPK"/>
</dbReference>
<keyword evidence="4" id="KW-1185">Reference proteome</keyword>
<dbReference type="RefSeq" id="WP_155461789.1">
    <property type="nucleotide sequence ID" value="NZ_WNKY01000001.1"/>
</dbReference>
<sequence>MDEKETGIAHLLRFPARLDAVPGAMAFAAMALTQSGLAPGAVARAELILEELLRNSILHGYGGDSTHDVWVGVRGQVLCYEDAAPPFNPLTEGPPPPDPTLPPDELRVGGIGLLLIRQLGSAVAYAYSAGHNRIEITLQ</sequence>
<dbReference type="AlphaFoldDB" id="A0A6L6PBJ6"/>
<keyword evidence="1" id="KW-0418">Kinase</keyword>
<evidence type="ECO:0000313" key="4">
    <source>
        <dbReference type="Proteomes" id="UP000475582"/>
    </source>
</evidence>